<evidence type="ECO:0000313" key="1">
    <source>
        <dbReference type="EMBL" id="RNA18533.1"/>
    </source>
</evidence>
<accession>A0A3M7R4K4</accession>
<dbReference type="AlphaFoldDB" id="A0A3M7R4K4"/>
<protein>
    <submittedName>
        <fullName evidence="1">Uncharacterized protein</fullName>
    </submittedName>
</protein>
<proteinExistence type="predicted"/>
<dbReference type="EMBL" id="REGN01004224">
    <property type="protein sequence ID" value="RNA18533.1"/>
    <property type="molecule type" value="Genomic_DNA"/>
</dbReference>
<evidence type="ECO:0000313" key="2">
    <source>
        <dbReference type="Proteomes" id="UP000276133"/>
    </source>
</evidence>
<comment type="caution">
    <text evidence="1">The sequence shown here is derived from an EMBL/GenBank/DDBJ whole genome shotgun (WGS) entry which is preliminary data.</text>
</comment>
<keyword evidence="2" id="KW-1185">Reference proteome</keyword>
<reference evidence="1 2" key="1">
    <citation type="journal article" date="2018" name="Sci. Rep.">
        <title>Genomic signatures of local adaptation to the degree of environmental predictability in rotifers.</title>
        <authorList>
            <person name="Franch-Gras L."/>
            <person name="Hahn C."/>
            <person name="Garcia-Roger E.M."/>
            <person name="Carmona M.J."/>
            <person name="Serra M."/>
            <person name="Gomez A."/>
        </authorList>
    </citation>
    <scope>NUCLEOTIDE SEQUENCE [LARGE SCALE GENOMIC DNA]</scope>
    <source>
        <strain evidence="1">HYR1</strain>
    </source>
</reference>
<sequence length="85" mass="10143">MNRSTFFYFESKFLISSTCLLTDRKDHVLFLPARADLLVRKMNISNRLLKKIFNPIINQFRKFSILRLVIEKLDLRLILEMNSHG</sequence>
<gene>
    <name evidence="1" type="ORF">BpHYR1_053831</name>
</gene>
<organism evidence="1 2">
    <name type="scientific">Brachionus plicatilis</name>
    <name type="common">Marine rotifer</name>
    <name type="synonym">Brachionus muelleri</name>
    <dbReference type="NCBI Taxonomy" id="10195"/>
    <lineage>
        <taxon>Eukaryota</taxon>
        <taxon>Metazoa</taxon>
        <taxon>Spiralia</taxon>
        <taxon>Gnathifera</taxon>
        <taxon>Rotifera</taxon>
        <taxon>Eurotatoria</taxon>
        <taxon>Monogononta</taxon>
        <taxon>Pseudotrocha</taxon>
        <taxon>Ploima</taxon>
        <taxon>Brachionidae</taxon>
        <taxon>Brachionus</taxon>
    </lineage>
</organism>
<dbReference type="Proteomes" id="UP000276133">
    <property type="component" value="Unassembled WGS sequence"/>
</dbReference>
<name>A0A3M7R4K4_BRAPC</name>